<dbReference type="InterPro" id="IPR016024">
    <property type="entry name" value="ARM-type_fold"/>
</dbReference>
<reference evidence="4" key="5">
    <citation type="submission" date="2025-09" db="UniProtKB">
        <authorList>
            <consortium name="Ensembl"/>
        </authorList>
    </citation>
    <scope>IDENTIFICATION</scope>
</reference>
<reference evidence="5" key="3">
    <citation type="journal article" date="2014" name="Nature">
        <title>Elephant shark genome provides unique insights into gnathostome evolution.</title>
        <authorList>
            <consortium name="International Elephant Shark Genome Sequencing Consortium"/>
            <person name="Venkatesh B."/>
            <person name="Lee A.P."/>
            <person name="Ravi V."/>
            <person name="Maurya A.K."/>
            <person name="Lian M.M."/>
            <person name="Swann J.B."/>
            <person name="Ohta Y."/>
            <person name="Flajnik M.F."/>
            <person name="Sutoh Y."/>
            <person name="Kasahara M."/>
            <person name="Hoon S."/>
            <person name="Gangu V."/>
            <person name="Roy S.W."/>
            <person name="Irimia M."/>
            <person name="Korzh V."/>
            <person name="Kondrychyn I."/>
            <person name="Lim Z.W."/>
            <person name="Tay B.H."/>
            <person name="Tohari S."/>
            <person name="Kong K.W."/>
            <person name="Ho S."/>
            <person name="Lorente-Galdos B."/>
            <person name="Quilez J."/>
            <person name="Marques-Bonet T."/>
            <person name="Raney B.J."/>
            <person name="Ingham P.W."/>
            <person name="Tay A."/>
            <person name="Hillier L.W."/>
            <person name="Minx P."/>
            <person name="Boehm T."/>
            <person name="Wilson R.K."/>
            <person name="Brenner S."/>
            <person name="Warren W.C."/>
        </authorList>
    </citation>
    <scope>NUCLEOTIDE SEQUENCE [LARGE SCALE GENOMIC DNA]</scope>
</reference>
<dbReference type="InterPro" id="IPR006594">
    <property type="entry name" value="LisH"/>
</dbReference>
<accession>A0A4W3J4F5</accession>
<dbReference type="Proteomes" id="UP000314986">
    <property type="component" value="Unassembled WGS sequence"/>
</dbReference>
<dbReference type="GeneTree" id="ENSGT00390000004385"/>
<feature type="region of interest" description="Disordered" evidence="3">
    <location>
        <begin position="132"/>
        <end position="161"/>
    </location>
</feature>
<dbReference type="InterPro" id="IPR021133">
    <property type="entry name" value="HEAT_type_2"/>
</dbReference>
<dbReference type="PROSITE" id="PS50896">
    <property type="entry name" value="LISH"/>
    <property type="match status" value="1"/>
</dbReference>
<feature type="compositionally biased region" description="Polar residues" evidence="3">
    <location>
        <begin position="1"/>
        <end position="10"/>
    </location>
</feature>
<dbReference type="AlphaFoldDB" id="A0A4W3J4F5"/>
<dbReference type="GO" id="GO:0032367">
    <property type="term" value="P:intracellular cholesterol transport"/>
    <property type="evidence" value="ECO:0007669"/>
    <property type="project" value="InterPro"/>
</dbReference>
<dbReference type="InterPro" id="IPR011989">
    <property type="entry name" value="ARM-like"/>
</dbReference>
<feature type="region of interest" description="Disordered" evidence="3">
    <location>
        <begin position="384"/>
        <end position="405"/>
    </location>
</feature>
<feature type="repeat" description="HEAT" evidence="1">
    <location>
        <begin position="956"/>
        <end position="994"/>
    </location>
</feature>
<dbReference type="Gene3D" id="1.25.10.10">
    <property type="entry name" value="Leucine-rich Repeat Variant"/>
    <property type="match status" value="2"/>
</dbReference>
<reference evidence="4" key="4">
    <citation type="submission" date="2025-08" db="UniProtKB">
        <authorList>
            <consortium name="Ensembl"/>
        </authorList>
    </citation>
    <scope>IDENTIFICATION</scope>
</reference>
<dbReference type="PANTHER" id="PTHR32059:SF0">
    <property type="entry name" value="RAB11-BINDING PROTEIN RELCH"/>
    <property type="match status" value="1"/>
</dbReference>
<sequence length="1168" mass="130654">MAASSVNPFLSDSEEESDQKRTRGRRPGGPGREEEPPPPPPPVAGAAASVPSLPLSPPPPEVVAGGAGGVRAAAGEALVSGPEPSRVPLDTIAAQLLRDQYILSALELHTELLEAGRELPRLRDYFSNPGNFERHMCTPPKDLAPAPGGGEAAAGGEEDRAGSISTLDSLDFARYSDDGNRETDERVAVLEFELRKAKETIQSLRANLTQAAESDVPLQERKNYKYSPEIQEPIKPLEKRALNFLVNEYLLKINYKLTSITFSDENDDQDFELWDDVGLNIPKPPDLLQLYRECGSHITLNKRMVDVAVEVEPDELDTHRDAKELMQQPQLQEVWILKHQNFAAPVTSDSMKPPTNMIEQVPHIRPVDSGEYFDIRSFESNSWEVERERTSTSSPRDTETGSCSPVVPPIQVTTLTSHYKEQTQHSLLFLVPMLFFHRKLSPAFHQALLSFCRMAADSRLGSEVSRIADSEKSVMLMLGRCLPHIVPNVLLAKREELIPLILCTACLHPESKERDQLLHILFNLIKRPDDEQRQMILTGCVAFARHVGPTRVEAELLPQCWEQINHKYPERRLLVAESCGALAPYLPKEIRSSLVLSMLQQMLAEDKADLVREAVIKSLGIIMGYIDDPDKYLQGFELLMSALNDPSERVINATHQVFLPAFAAWTTELGKLQSHLIPTLLSSVEKILRDGEHGLDEHKLHLHLSAMQSLIPPLFALVIQNAPFASKAKLHGGVPQIEVTRFPRPASPLQDVATIIGSREQLSVLLQLYDHQLEHEGTTGWESLLWVVNQLLPNLIETVGKINVGSTSCVHDFSRYFWRLCRTFGKIFTNTKVKPQFQEILRLSEEVVAGNGVLTKATVPIYATGVLTCYNQEEDRKLLVGFLEDVMTTLSLSHAPLDSLKASFVELGANPAYHELLLTVLWYGVVHTSALVRCTGARMFELIVRGMSEALIDKRVAPALVTLSSDPEFSVRIATIPAFGTIMETVTQRELLERVKMQLASFLEDPQYHDQHSLHMEIIKTFGRVGPNAEPKFRDEFVLPHLHKLAISNNQQTVDTKRLDVAIQLFEAYSALSCCFISEELMVNHFLPGLKYLRIDMEHLSPEHEVILSSMIKECEQKVENRTVQEPQSSMSIAASLVSEDTKTRFFNKMGQLTTSGAMLANVFQRKK</sequence>
<feature type="compositionally biased region" description="Low complexity" evidence="3">
    <location>
        <begin position="44"/>
        <end position="53"/>
    </location>
</feature>
<feature type="coiled-coil region" evidence="2">
    <location>
        <begin position="180"/>
        <end position="214"/>
    </location>
</feature>
<evidence type="ECO:0000313" key="4">
    <source>
        <dbReference type="Ensembl" id="ENSCMIP00000036927.1"/>
    </source>
</evidence>
<protein>
    <submittedName>
        <fullName evidence="4">RAB11 binding and LisH domain, coiled-coil and HEAT repeat containing</fullName>
    </submittedName>
</protein>
<dbReference type="FunFam" id="1.25.10.10:FF:000080">
    <property type="entry name" value="lisH domain and HEAT repeat-containing protein KIAA1468 homolog"/>
    <property type="match status" value="1"/>
</dbReference>
<evidence type="ECO:0000256" key="1">
    <source>
        <dbReference type="PROSITE-ProRule" id="PRU00103"/>
    </source>
</evidence>
<feature type="region of interest" description="Disordered" evidence="3">
    <location>
        <begin position="1"/>
        <end position="67"/>
    </location>
</feature>
<evidence type="ECO:0000256" key="3">
    <source>
        <dbReference type="SAM" id="MobiDB-lite"/>
    </source>
</evidence>
<dbReference type="GO" id="GO:0005802">
    <property type="term" value="C:trans-Golgi network"/>
    <property type="evidence" value="ECO:0007669"/>
    <property type="project" value="InterPro"/>
</dbReference>
<organism evidence="4 5">
    <name type="scientific">Callorhinchus milii</name>
    <name type="common">Ghost shark</name>
    <dbReference type="NCBI Taxonomy" id="7868"/>
    <lineage>
        <taxon>Eukaryota</taxon>
        <taxon>Metazoa</taxon>
        <taxon>Chordata</taxon>
        <taxon>Craniata</taxon>
        <taxon>Vertebrata</taxon>
        <taxon>Chondrichthyes</taxon>
        <taxon>Holocephali</taxon>
        <taxon>Chimaeriformes</taxon>
        <taxon>Callorhinchidae</taxon>
        <taxon>Callorhinchus</taxon>
    </lineage>
</organism>
<gene>
    <name evidence="4" type="primary">relch</name>
</gene>
<dbReference type="SUPFAM" id="SSF48371">
    <property type="entry name" value="ARM repeat"/>
    <property type="match status" value="1"/>
</dbReference>
<dbReference type="SMART" id="SM00667">
    <property type="entry name" value="LisH"/>
    <property type="match status" value="1"/>
</dbReference>
<reference evidence="5" key="2">
    <citation type="journal article" date="2007" name="PLoS Biol.">
        <title>Survey sequencing and comparative analysis of the elephant shark (Callorhinchus milii) genome.</title>
        <authorList>
            <person name="Venkatesh B."/>
            <person name="Kirkness E.F."/>
            <person name="Loh Y.H."/>
            <person name="Halpern A.L."/>
            <person name="Lee A.P."/>
            <person name="Johnson J."/>
            <person name="Dandona N."/>
            <person name="Viswanathan L.D."/>
            <person name="Tay A."/>
            <person name="Venter J.C."/>
            <person name="Strausberg R.L."/>
            <person name="Brenner S."/>
        </authorList>
    </citation>
    <scope>NUCLEOTIDE SEQUENCE [LARGE SCALE GENOMIC DNA]</scope>
</reference>
<name>A0A4W3J4F5_CALMI</name>
<reference evidence="5" key="1">
    <citation type="journal article" date="2006" name="Science">
        <title>Ancient noncoding elements conserved in the human genome.</title>
        <authorList>
            <person name="Venkatesh B."/>
            <person name="Kirkness E.F."/>
            <person name="Loh Y.H."/>
            <person name="Halpern A.L."/>
            <person name="Lee A.P."/>
            <person name="Johnson J."/>
            <person name="Dandona N."/>
            <person name="Viswanathan L.D."/>
            <person name="Tay A."/>
            <person name="Venter J.C."/>
            <person name="Strausberg R.L."/>
            <person name="Brenner S."/>
        </authorList>
    </citation>
    <scope>NUCLEOTIDE SEQUENCE [LARGE SCALE GENOMIC DNA]</scope>
</reference>
<dbReference type="GO" id="GO:0055037">
    <property type="term" value="C:recycling endosome"/>
    <property type="evidence" value="ECO:0007669"/>
    <property type="project" value="TreeGrafter"/>
</dbReference>
<dbReference type="PROSITE" id="PS50077">
    <property type="entry name" value="HEAT_REPEAT"/>
    <property type="match status" value="1"/>
</dbReference>
<dbReference type="FunFam" id="1.25.10.10:FF:000175">
    <property type="entry name" value="lisH domain and HEAT repeat-containing protein KIAA1468 homolog"/>
    <property type="match status" value="1"/>
</dbReference>
<dbReference type="InterPro" id="IPR040362">
    <property type="entry name" value="RELCH"/>
</dbReference>
<dbReference type="PANTHER" id="PTHR32059">
    <property type="entry name" value="RAB11-BINDING PROTEIN RELCH"/>
    <property type="match status" value="1"/>
</dbReference>
<keyword evidence="5" id="KW-1185">Reference proteome</keyword>
<dbReference type="Ensembl" id="ENSCMIT00000037468.1">
    <property type="protein sequence ID" value="ENSCMIP00000036927.1"/>
    <property type="gene ID" value="ENSCMIG00000015098.1"/>
</dbReference>
<evidence type="ECO:0000256" key="2">
    <source>
        <dbReference type="SAM" id="Coils"/>
    </source>
</evidence>
<keyword evidence="2" id="KW-0175">Coiled coil</keyword>
<proteinExistence type="predicted"/>
<feature type="compositionally biased region" description="Polar residues" evidence="3">
    <location>
        <begin position="391"/>
        <end position="403"/>
    </location>
</feature>
<evidence type="ECO:0000313" key="5">
    <source>
        <dbReference type="Proteomes" id="UP000314986"/>
    </source>
</evidence>